<sequence length="603" mass="61146">MTTLTKRSKTATAVLGLLAGAASGLLVAGASPASAAPVSVSGASLAWGLSGEQGGGAFFGGCNFLSAGKAGNTGSSRLWTENDGFYSTSSGHVTVEKPDAADKYTQPAWATKCQDPNGKPVSPGSPTSLTRNRVVFSEGTGTADPEAGTATVRWTGSVTSVFYGGLTYWSATDPVLEVKADGTGTLSATASGYGADMNDPGKWVSLPEKTVTLANLRGVKVSPSGFTVTPDYLGVSVHVPDGATGQPAKSAANEAYWGAFPQSFVDFQQLTGQSSYWFTSGGARDAAKPATPVTVAWTAPSAGPTPTTTPTKSSPAPTVSATPTRSVTPTPSNTATQSGSCEPADGIKGGSLTWGFKKSFRSYVGGSAGNAITAGDGLKILAQDEAVAGKQSTGTYQWPFASSSAYTSPDDFTVQYGGRITYSYPAHYFKVVIADPRLTVHGKAGTLYADVSLTVSAPGTEAKTDARSDVALASVDLYGSAAKTPSGITRTLHTAILDTKAFTFNGSSFYEKGQRLDDATVLLSGCSGNGPAPSASSGDGTGASQPSGGDSGLVPDLRYRPDSLASTGTDATGPITAAAACVATGLALVLIARRRKSRSAAHR</sequence>
<keyword evidence="2" id="KW-0812">Transmembrane</keyword>
<organism evidence="5 6">
    <name type="scientific">Streptomyces bauhiniae</name>
    <dbReference type="NCBI Taxonomy" id="2340725"/>
    <lineage>
        <taxon>Bacteria</taxon>
        <taxon>Bacillati</taxon>
        <taxon>Actinomycetota</taxon>
        <taxon>Actinomycetes</taxon>
        <taxon>Kitasatosporales</taxon>
        <taxon>Streptomycetaceae</taxon>
        <taxon>Streptomyces</taxon>
    </lineage>
</organism>
<evidence type="ECO:0000256" key="2">
    <source>
        <dbReference type="SAM" id="Phobius"/>
    </source>
</evidence>
<dbReference type="EMBL" id="SRRT01000005">
    <property type="protein sequence ID" value="TGN75638.1"/>
    <property type="molecule type" value="Genomic_DNA"/>
</dbReference>
<feature type="transmembrane region" description="Helical" evidence="2">
    <location>
        <begin position="571"/>
        <end position="592"/>
    </location>
</feature>
<evidence type="ECO:0000313" key="5">
    <source>
        <dbReference type="EMBL" id="TGN75638.1"/>
    </source>
</evidence>
<protein>
    <recommendedName>
        <fullName evidence="4">Htaa domain-containing protein</fullName>
    </recommendedName>
</protein>
<feature type="domain" description="Htaa" evidence="4">
    <location>
        <begin position="350"/>
        <end position="521"/>
    </location>
</feature>
<feature type="compositionally biased region" description="Polar residues" evidence="1">
    <location>
        <begin position="325"/>
        <end position="340"/>
    </location>
</feature>
<feature type="chain" id="PRO_5021346340" description="Htaa domain-containing protein" evidence="3">
    <location>
        <begin position="36"/>
        <end position="603"/>
    </location>
</feature>
<dbReference type="RefSeq" id="WP_135786791.1">
    <property type="nucleotide sequence ID" value="NZ_SRRT01000005.1"/>
</dbReference>
<proteinExistence type="predicted"/>
<accession>A0A4Z1D1I0</accession>
<feature type="signal peptide" evidence="3">
    <location>
        <begin position="1"/>
        <end position="35"/>
    </location>
</feature>
<dbReference type="GeneID" id="95449580"/>
<keyword evidence="3" id="KW-0732">Signal</keyword>
<gene>
    <name evidence="5" type="ORF">E5083_18445</name>
</gene>
<evidence type="ECO:0000259" key="4">
    <source>
        <dbReference type="Pfam" id="PF04213"/>
    </source>
</evidence>
<dbReference type="Proteomes" id="UP000298159">
    <property type="component" value="Unassembled WGS sequence"/>
</dbReference>
<feature type="compositionally biased region" description="Low complexity" evidence="1">
    <location>
        <begin position="530"/>
        <end position="544"/>
    </location>
</feature>
<name>A0A4Z1D1I0_9ACTN</name>
<keyword evidence="2" id="KW-1133">Transmembrane helix</keyword>
<evidence type="ECO:0000313" key="6">
    <source>
        <dbReference type="Proteomes" id="UP000298159"/>
    </source>
</evidence>
<feature type="region of interest" description="Disordered" evidence="1">
    <location>
        <begin position="530"/>
        <end position="569"/>
    </location>
</feature>
<evidence type="ECO:0000256" key="3">
    <source>
        <dbReference type="SAM" id="SignalP"/>
    </source>
</evidence>
<feature type="region of interest" description="Disordered" evidence="1">
    <location>
        <begin position="296"/>
        <end position="344"/>
    </location>
</feature>
<comment type="caution">
    <text evidence="5">The sequence shown here is derived from an EMBL/GenBank/DDBJ whole genome shotgun (WGS) entry which is preliminary data.</text>
</comment>
<dbReference type="InterPro" id="IPR007331">
    <property type="entry name" value="Htaa"/>
</dbReference>
<dbReference type="Pfam" id="PF04213">
    <property type="entry name" value="HtaA"/>
    <property type="match status" value="1"/>
</dbReference>
<keyword evidence="2" id="KW-0472">Membrane</keyword>
<feature type="compositionally biased region" description="Low complexity" evidence="1">
    <location>
        <begin position="298"/>
        <end position="324"/>
    </location>
</feature>
<reference evidence="5 6" key="1">
    <citation type="submission" date="2019-04" db="EMBL/GenBank/DDBJ databases">
        <title>Streptomyces sp. nov. Bv016 isolated from bark of Buahinia variegata.</title>
        <authorList>
            <person name="Kanchanasin P."/>
            <person name="Tanasupawat S."/>
            <person name="Yuki M."/>
            <person name="Kudo T."/>
        </authorList>
    </citation>
    <scope>NUCLEOTIDE SEQUENCE [LARGE SCALE GENOMIC DNA]</scope>
    <source>
        <strain evidence="5 6">Bv016</strain>
    </source>
</reference>
<dbReference type="AlphaFoldDB" id="A0A4Z1D1I0"/>
<evidence type="ECO:0000256" key="1">
    <source>
        <dbReference type="SAM" id="MobiDB-lite"/>
    </source>
</evidence>
<keyword evidence="6" id="KW-1185">Reference proteome</keyword>